<organism evidence="1 2">
    <name type="scientific">Asaia spathodeae</name>
    <dbReference type="NCBI Taxonomy" id="657016"/>
    <lineage>
        <taxon>Bacteria</taxon>
        <taxon>Pseudomonadati</taxon>
        <taxon>Pseudomonadota</taxon>
        <taxon>Alphaproteobacteria</taxon>
        <taxon>Acetobacterales</taxon>
        <taxon>Acetobacteraceae</taxon>
        <taxon>Asaia</taxon>
    </lineage>
</organism>
<gene>
    <name evidence="1" type="ORF">HW542_07075</name>
</gene>
<sequence length="149" mass="16461">MEDNNDIVEQNRKNLEKILGGPVVFEHEKGIAGIKPHHKKEVMYFELTKKPAISTQFKALIATGVSNSGKKIYIENGTCILGLWTLTLPSGKMFRDLSYSGDFPGWRRALEAGAAERGLRTGRIEDLKLVISDGEIVALSECSARRGSK</sequence>
<dbReference type="RefSeq" id="WP_267312462.1">
    <property type="nucleotide sequence ID" value="NZ_JABXXV010000003.1"/>
</dbReference>
<evidence type="ECO:0000313" key="2">
    <source>
        <dbReference type="Proteomes" id="UP001516351"/>
    </source>
</evidence>
<protein>
    <submittedName>
        <fullName evidence="1">Uncharacterized protein</fullName>
    </submittedName>
</protein>
<dbReference type="Proteomes" id="UP001516351">
    <property type="component" value="Unassembled WGS sequence"/>
</dbReference>
<reference evidence="1 2" key="1">
    <citation type="submission" date="2020-06" db="EMBL/GenBank/DDBJ databases">
        <title>Synonyms of Asaia species.</title>
        <authorList>
            <person name="Sombolestani A."/>
        </authorList>
    </citation>
    <scope>NUCLEOTIDE SEQUENCE [LARGE SCALE GENOMIC DNA]</scope>
    <source>
        <strain evidence="1 2">LMG 27047</strain>
    </source>
</reference>
<keyword evidence="2" id="KW-1185">Reference proteome</keyword>
<proteinExistence type="predicted"/>
<comment type="caution">
    <text evidence="1">The sequence shown here is derived from an EMBL/GenBank/DDBJ whole genome shotgun (WGS) entry which is preliminary data.</text>
</comment>
<name>A0ABX2P3T0_9PROT</name>
<evidence type="ECO:0000313" key="1">
    <source>
        <dbReference type="EMBL" id="NVN46573.1"/>
    </source>
</evidence>
<accession>A0ABX2P3T0</accession>
<dbReference type="EMBL" id="JABXXV010000003">
    <property type="protein sequence ID" value="NVN46573.1"/>
    <property type="molecule type" value="Genomic_DNA"/>
</dbReference>